<dbReference type="GO" id="GO:0005634">
    <property type="term" value="C:nucleus"/>
    <property type="evidence" value="ECO:0007669"/>
    <property type="project" value="UniProtKB-SubCell"/>
</dbReference>
<dbReference type="AlphaFoldDB" id="A0ABC8W2J0"/>
<evidence type="ECO:0000259" key="6">
    <source>
        <dbReference type="PROSITE" id="PS50811"/>
    </source>
</evidence>
<keyword evidence="8" id="KW-1185">Reference proteome</keyword>
<evidence type="ECO:0000256" key="3">
    <source>
        <dbReference type="ARBA" id="ARBA00023125"/>
    </source>
</evidence>
<evidence type="ECO:0000313" key="7">
    <source>
        <dbReference type="EMBL" id="CAL4901309.1"/>
    </source>
</evidence>
<keyword evidence="3" id="KW-0238">DNA-binding</keyword>
<evidence type="ECO:0000256" key="2">
    <source>
        <dbReference type="ARBA" id="ARBA00023015"/>
    </source>
</evidence>
<comment type="subcellular location">
    <subcellularLocation>
        <location evidence="1">Nucleus</location>
    </subcellularLocation>
</comment>
<evidence type="ECO:0000256" key="5">
    <source>
        <dbReference type="ARBA" id="ARBA00023242"/>
    </source>
</evidence>
<organism evidence="7 8">
    <name type="scientific">Urochloa decumbens</name>
    <dbReference type="NCBI Taxonomy" id="240449"/>
    <lineage>
        <taxon>Eukaryota</taxon>
        <taxon>Viridiplantae</taxon>
        <taxon>Streptophyta</taxon>
        <taxon>Embryophyta</taxon>
        <taxon>Tracheophyta</taxon>
        <taxon>Spermatophyta</taxon>
        <taxon>Magnoliopsida</taxon>
        <taxon>Liliopsida</taxon>
        <taxon>Poales</taxon>
        <taxon>Poaceae</taxon>
        <taxon>PACMAD clade</taxon>
        <taxon>Panicoideae</taxon>
        <taxon>Panicodae</taxon>
        <taxon>Paniceae</taxon>
        <taxon>Melinidinae</taxon>
        <taxon>Urochloa</taxon>
    </lineage>
</organism>
<dbReference type="GO" id="GO:0003677">
    <property type="term" value="F:DNA binding"/>
    <property type="evidence" value="ECO:0007669"/>
    <property type="project" value="UniProtKB-KW"/>
</dbReference>
<dbReference type="SMART" id="SM00774">
    <property type="entry name" value="WRKY"/>
    <property type="match status" value="1"/>
</dbReference>
<keyword evidence="2" id="KW-0805">Transcription regulation</keyword>
<keyword evidence="5" id="KW-0539">Nucleus</keyword>
<dbReference type="PROSITE" id="PS50811">
    <property type="entry name" value="WRKY"/>
    <property type="match status" value="1"/>
</dbReference>
<name>A0ABC8W2J0_9POAL</name>
<dbReference type="EMBL" id="OZ075121">
    <property type="protein sequence ID" value="CAL4901309.1"/>
    <property type="molecule type" value="Genomic_DNA"/>
</dbReference>
<evidence type="ECO:0000313" key="8">
    <source>
        <dbReference type="Proteomes" id="UP001497457"/>
    </source>
</evidence>
<protein>
    <recommendedName>
        <fullName evidence="6">WRKY domain-containing protein</fullName>
    </recommendedName>
</protein>
<dbReference type="Pfam" id="PF03106">
    <property type="entry name" value="WRKY"/>
    <property type="match status" value="1"/>
</dbReference>
<accession>A0ABC8W2J0</accession>
<reference evidence="7 8" key="2">
    <citation type="submission" date="2024-10" db="EMBL/GenBank/DDBJ databases">
        <authorList>
            <person name="Ryan C."/>
        </authorList>
    </citation>
    <scope>NUCLEOTIDE SEQUENCE [LARGE SCALE GENOMIC DNA]</scope>
</reference>
<evidence type="ECO:0000256" key="1">
    <source>
        <dbReference type="ARBA" id="ARBA00004123"/>
    </source>
</evidence>
<reference evidence="8" key="1">
    <citation type="submission" date="2024-06" db="EMBL/GenBank/DDBJ databases">
        <authorList>
            <person name="Ryan C."/>
        </authorList>
    </citation>
    <scope>NUCLEOTIDE SEQUENCE [LARGE SCALE GENOMIC DNA]</scope>
</reference>
<evidence type="ECO:0000256" key="4">
    <source>
        <dbReference type="ARBA" id="ARBA00023163"/>
    </source>
</evidence>
<proteinExistence type="predicted"/>
<gene>
    <name evidence="7" type="ORF">URODEC1_LOCUS9236</name>
</gene>
<dbReference type="Gene3D" id="2.20.25.80">
    <property type="entry name" value="WRKY domain"/>
    <property type="match status" value="1"/>
</dbReference>
<dbReference type="PANTHER" id="PTHR31282">
    <property type="entry name" value="WRKY TRANSCRIPTION FACTOR 21-RELATED"/>
    <property type="match status" value="1"/>
</dbReference>
<dbReference type="InterPro" id="IPR044810">
    <property type="entry name" value="WRKY_plant"/>
</dbReference>
<dbReference type="SUPFAM" id="SSF118290">
    <property type="entry name" value="WRKY DNA-binding domain"/>
    <property type="match status" value="1"/>
</dbReference>
<feature type="domain" description="WRKY" evidence="6">
    <location>
        <begin position="108"/>
        <end position="171"/>
    </location>
</feature>
<dbReference type="Proteomes" id="UP001497457">
    <property type="component" value="Chromosome 11b"/>
</dbReference>
<dbReference type="InterPro" id="IPR036576">
    <property type="entry name" value="WRKY_dom_sf"/>
</dbReference>
<sequence>MALAASTGQAASMAFELVSRGRESAAALEALLQGASAPTAPPYFGLQLNELAAQILRCCDRALDALQGDGGGCQGRKRRLPPCTAAQRKPEFRPRVLASGAEMPTRVEERCMVQDGFLWRKYGQKDIQNSKYPREYFRCTNKYDKGCMATRQVQQSEDDPSLYNVAYFGDHTCGKGAAIATVGDDDEVMKLLVNNFGSSSASSVSRFPWPSSSGDNVKCEALQPLQALCLPEEGGDHREKVCIKVESAIAPPVGLSSSADVSCASPELEALLRYFNWDCFGESSFDIINEFINIDLQ</sequence>
<dbReference type="InterPro" id="IPR003657">
    <property type="entry name" value="WRKY_dom"/>
</dbReference>
<keyword evidence="4" id="KW-0804">Transcription</keyword>